<name>A0A165LFH3_PELLU</name>
<dbReference type="AlphaFoldDB" id="A0A165LFH3"/>
<evidence type="ECO:0000313" key="2">
    <source>
        <dbReference type="EMBL" id="KZK73968.1"/>
    </source>
</evidence>
<evidence type="ECO:0000256" key="1">
    <source>
        <dbReference type="SAM" id="SignalP"/>
    </source>
</evidence>
<proteinExistence type="predicted"/>
<reference evidence="2 3" key="1">
    <citation type="submission" date="2016-03" db="EMBL/GenBank/DDBJ databases">
        <title>Speciation and ecological success in dimly lit waters: horizontal gene transfer in a green sulfur bacteria bloom unveiled by metagenomic assembly.</title>
        <authorList>
            <person name="Llorens-Mares T."/>
            <person name="Liu Z."/>
            <person name="Allen L.Z."/>
            <person name="Rusch D.B."/>
            <person name="Craig M.T."/>
            <person name="Dupont C.L."/>
            <person name="Bryant D.A."/>
            <person name="Casamayor E.O."/>
        </authorList>
    </citation>
    <scope>NUCLEOTIDE SEQUENCE [LARGE SCALE GENOMIC DNA]</scope>
    <source>
        <strain evidence="2">CIII</strain>
    </source>
</reference>
<dbReference type="EMBL" id="LVWG01000032">
    <property type="protein sequence ID" value="KZK73968.1"/>
    <property type="molecule type" value="Genomic_DNA"/>
</dbReference>
<comment type="caution">
    <text evidence="2">The sequence shown here is derived from an EMBL/GenBank/DDBJ whole genome shotgun (WGS) entry which is preliminary data.</text>
</comment>
<protein>
    <recommendedName>
        <fullName evidence="4">Cytochrome C</fullName>
    </recommendedName>
</protein>
<keyword evidence="1" id="KW-0732">Signal</keyword>
<dbReference type="Proteomes" id="UP000076481">
    <property type="component" value="Unassembled WGS sequence"/>
</dbReference>
<sequence length="415" mass="44125">MKFKNALGVLAGGAVSALLLALPQDAEATPVFARQTGMSCTACHFQRYPMLNAFGRDFKARGYVMKGAQQTIEDKDLSIPSSLNAGLVTKLRYQKKNGTQTTGTAGMLNDGEFQIPDEGFLAIGGRVAENIGFQAELNLKNVAEDGVFAGFKMPFVFDAGKDVIASVIPFTTDSQGPAYGFELLNTGALRFSRSFEHRNETSAQQYIGTATASTGAALVAYHKYGYLNYTPYVMRASNAAPEVSTGQMFSYLRGALTPTLGGWDLAAGFQVWNGDARYTETATPDIDVSQSANAWAVDAQAQGNVGELPLGVYLTYGSADNSANSIYNTGVDAKNALTLAAELGVIPYKLTLGAAYRSASSGAATLDGQDAVTLGMNYMVAKNVTVQINHSFYSYDADLDATGDNLTTVMLYSAF</sequence>
<feature type="chain" id="PRO_5007861625" description="Cytochrome C" evidence="1">
    <location>
        <begin position="29"/>
        <end position="415"/>
    </location>
</feature>
<evidence type="ECO:0000313" key="3">
    <source>
        <dbReference type="Proteomes" id="UP000076481"/>
    </source>
</evidence>
<dbReference type="RefSeq" id="WP_303681758.1">
    <property type="nucleotide sequence ID" value="NZ_LVWG01000032.1"/>
</dbReference>
<organism evidence="2 3">
    <name type="scientific">Pelodictyon luteolum</name>
    <dbReference type="NCBI Taxonomy" id="1100"/>
    <lineage>
        <taxon>Bacteria</taxon>
        <taxon>Pseudomonadati</taxon>
        <taxon>Chlorobiota</taxon>
        <taxon>Chlorobiia</taxon>
        <taxon>Chlorobiales</taxon>
        <taxon>Chlorobiaceae</taxon>
        <taxon>Chlorobium/Pelodictyon group</taxon>
        <taxon>Pelodictyon</taxon>
    </lineage>
</organism>
<gene>
    <name evidence="2" type="ORF">A3K90_07000</name>
</gene>
<accession>A0A165LFH3</accession>
<feature type="signal peptide" evidence="1">
    <location>
        <begin position="1"/>
        <end position="28"/>
    </location>
</feature>
<evidence type="ECO:0008006" key="4">
    <source>
        <dbReference type="Google" id="ProtNLM"/>
    </source>
</evidence>